<feature type="coiled-coil region" evidence="1">
    <location>
        <begin position="30"/>
        <end position="57"/>
    </location>
</feature>
<name>A0A6G1XA38_9BACI</name>
<proteinExistence type="predicted"/>
<keyword evidence="1" id="KW-0175">Coiled coil</keyword>
<keyword evidence="3" id="KW-1185">Reference proteome</keyword>
<evidence type="ECO:0000256" key="1">
    <source>
        <dbReference type="SAM" id="Coils"/>
    </source>
</evidence>
<protein>
    <recommendedName>
        <fullName evidence="4">DUF4367 domain-containing protein</fullName>
    </recommendedName>
</protein>
<dbReference type="EMBL" id="WJNH01000011">
    <property type="protein sequence ID" value="MRG87740.1"/>
    <property type="molecule type" value="Genomic_DNA"/>
</dbReference>
<evidence type="ECO:0000313" key="2">
    <source>
        <dbReference type="EMBL" id="MRG87740.1"/>
    </source>
</evidence>
<comment type="caution">
    <text evidence="2">The sequence shown here is derived from an EMBL/GenBank/DDBJ whole genome shotgun (WGS) entry which is preliminary data.</text>
</comment>
<accession>A0A6G1XA38</accession>
<sequence length="175" mass="19758">MNINRMKRYLVLGISIGLIFILSGCFLSEEKALENALEEAETEFNKEKAEVNQTIDVISLHLPGQMEIDGSSNNNVFLEEEGQDYLLFYNQFEGEDSKHLFEGIQAREDGLLLESFEQEGRFGFIAVFPNSKEEHYEIQVGIGGIKLTTLTTKDSLADEAKKMMNIVKSAKIENP</sequence>
<dbReference type="Proteomes" id="UP000480185">
    <property type="component" value="Unassembled WGS sequence"/>
</dbReference>
<dbReference type="PROSITE" id="PS51257">
    <property type="entry name" value="PROKAR_LIPOPROTEIN"/>
    <property type="match status" value="1"/>
</dbReference>
<dbReference type="AlphaFoldDB" id="A0A6G1XA38"/>
<dbReference type="OrthoDB" id="2450230at2"/>
<reference evidence="2 3" key="1">
    <citation type="submission" date="2019-11" db="EMBL/GenBank/DDBJ databases">
        <authorList>
            <person name="Li J."/>
        </authorList>
    </citation>
    <scope>NUCLEOTIDE SEQUENCE [LARGE SCALE GENOMIC DNA]</scope>
    <source>
        <strain evidence="2 3">J4</strain>
    </source>
</reference>
<gene>
    <name evidence="2" type="ORF">GH754_15755</name>
</gene>
<dbReference type="RefSeq" id="WP_153729626.1">
    <property type="nucleotide sequence ID" value="NZ_WJNH01000011.1"/>
</dbReference>
<organism evidence="2 3">
    <name type="scientific">Salinibacillus xinjiangensis</name>
    <dbReference type="NCBI Taxonomy" id="1229268"/>
    <lineage>
        <taxon>Bacteria</taxon>
        <taxon>Bacillati</taxon>
        <taxon>Bacillota</taxon>
        <taxon>Bacilli</taxon>
        <taxon>Bacillales</taxon>
        <taxon>Bacillaceae</taxon>
        <taxon>Salinibacillus</taxon>
    </lineage>
</organism>
<evidence type="ECO:0008006" key="4">
    <source>
        <dbReference type="Google" id="ProtNLM"/>
    </source>
</evidence>
<evidence type="ECO:0000313" key="3">
    <source>
        <dbReference type="Proteomes" id="UP000480185"/>
    </source>
</evidence>